<evidence type="ECO:0000256" key="1">
    <source>
        <dbReference type="ARBA" id="ARBA00004651"/>
    </source>
</evidence>
<evidence type="ECO:0000256" key="4">
    <source>
        <dbReference type="ARBA" id="ARBA00022989"/>
    </source>
</evidence>
<evidence type="ECO:0000256" key="7">
    <source>
        <dbReference type="ARBA" id="ARBA00035120"/>
    </source>
</evidence>
<keyword evidence="10" id="KW-0915">Sodium</keyword>
<evidence type="ECO:0000256" key="5">
    <source>
        <dbReference type="ARBA" id="ARBA00023136"/>
    </source>
</evidence>
<feature type="transmembrane region" description="Helical" evidence="10">
    <location>
        <begin position="43"/>
        <end position="64"/>
    </location>
</feature>
<evidence type="ECO:0000256" key="10">
    <source>
        <dbReference type="HAMAP-Rule" id="MF_00454"/>
    </source>
</evidence>
<comment type="caution">
    <text evidence="11">The sequence shown here is derived from an EMBL/GenBank/DDBJ whole genome shotgun (WGS) entry which is preliminary data.</text>
</comment>
<dbReference type="OrthoDB" id="9815830at2"/>
<dbReference type="PANTHER" id="PTHR28259:SF1">
    <property type="entry name" value="FLUORIDE EXPORT PROTEIN 1-RELATED"/>
    <property type="match status" value="1"/>
</dbReference>
<feature type="binding site" evidence="10">
    <location>
        <position position="82"/>
    </location>
    <ligand>
        <name>Na(+)</name>
        <dbReference type="ChEBI" id="CHEBI:29101"/>
        <note>structural</note>
    </ligand>
</feature>
<keyword evidence="10" id="KW-0813">Transport</keyword>
<feature type="transmembrane region" description="Helical" evidence="10">
    <location>
        <begin position="70"/>
        <end position="90"/>
    </location>
</feature>
<dbReference type="GO" id="GO:0062054">
    <property type="term" value="F:fluoride channel activity"/>
    <property type="evidence" value="ECO:0007669"/>
    <property type="project" value="UniProtKB-UniRule"/>
</dbReference>
<dbReference type="EMBL" id="RBZM01000004">
    <property type="protein sequence ID" value="RKP55332.1"/>
    <property type="molecule type" value="Genomic_DNA"/>
</dbReference>
<gene>
    <name evidence="10" type="primary">fluC</name>
    <name evidence="10" type="synonym">crcB</name>
    <name evidence="11" type="ORF">D7Z26_09030</name>
</gene>
<feature type="binding site" evidence="10">
    <location>
        <position position="85"/>
    </location>
    <ligand>
        <name>Na(+)</name>
        <dbReference type="ChEBI" id="CHEBI:29101"/>
        <note>structural</note>
    </ligand>
</feature>
<comment type="subcellular location">
    <subcellularLocation>
        <location evidence="1 10">Cell membrane</location>
        <topology evidence="1 10">Multi-pass membrane protein</topology>
    </subcellularLocation>
</comment>
<keyword evidence="10" id="KW-0479">Metal-binding</keyword>
<comment type="similarity">
    <text evidence="7 10">Belongs to the fluoride channel Fluc/FEX (TC 1.A.43) family.</text>
</comment>
<keyword evidence="5 10" id="KW-0472">Membrane</keyword>
<accession>A0A494XXV3</accession>
<evidence type="ECO:0000256" key="3">
    <source>
        <dbReference type="ARBA" id="ARBA00022692"/>
    </source>
</evidence>
<keyword evidence="10" id="KW-0406">Ion transport</keyword>
<dbReference type="PANTHER" id="PTHR28259">
    <property type="entry name" value="FLUORIDE EXPORT PROTEIN 1-RELATED"/>
    <property type="match status" value="1"/>
</dbReference>
<dbReference type="GO" id="GO:0140114">
    <property type="term" value="P:cellular detoxification of fluoride"/>
    <property type="evidence" value="ECO:0007669"/>
    <property type="project" value="UniProtKB-UniRule"/>
</dbReference>
<keyword evidence="2 10" id="KW-1003">Cell membrane</keyword>
<evidence type="ECO:0000256" key="2">
    <source>
        <dbReference type="ARBA" id="ARBA00022475"/>
    </source>
</evidence>
<organism evidence="11 12">
    <name type="scientific">Cohnella endophytica</name>
    <dbReference type="NCBI Taxonomy" id="2419778"/>
    <lineage>
        <taxon>Bacteria</taxon>
        <taxon>Bacillati</taxon>
        <taxon>Bacillota</taxon>
        <taxon>Bacilli</taxon>
        <taxon>Bacillales</taxon>
        <taxon>Paenibacillaceae</taxon>
        <taxon>Cohnella</taxon>
    </lineage>
</organism>
<dbReference type="AlphaFoldDB" id="A0A494XXV3"/>
<evidence type="ECO:0000256" key="6">
    <source>
        <dbReference type="ARBA" id="ARBA00023303"/>
    </source>
</evidence>
<evidence type="ECO:0000256" key="9">
    <source>
        <dbReference type="ARBA" id="ARBA00049940"/>
    </source>
</evidence>
<evidence type="ECO:0000313" key="12">
    <source>
        <dbReference type="Proteomes" id="UP000282076"/>
    </source>
</evidence>
<keyword evidence="6 10" id="KW-0407">Ion channel</keyword>
<protein>
    <recommendedName>
        <fullName evidence="10">Fluoride-specific ion channel FluC</fullName>
    </recommendedName>
</protein>
<proteinExistence type="inferred from homology"/>
<dbReference type="HAMAP" id="MF_00454">
    <property type="entry name" value="FluC"/>
    <property type="match status" value="1"/>
</dbReference>
<dbReference type="RefSeq" id="WP_120975992.1">
    <property type="nucleotide sequence ID" value="NZ_RBZM01000004.1"/>
</dbReference>
<evidence type="ECO:0000313" key="11">
    <source>
        <dbReference type="EMBL" id="RKP55332.1"/>
    </source>
</evidence>
<dbReference type="Proteomes" id="UP000282076">
    <property type="component" value="Unassembled WGS sequence"/>
</dbReference>
<dbReference type="GO" id="GO:0005886">
    <property type="term" value="C:plasma membrane"/>
    <property type="evidence" value="ECO:0007669"/>
    <property type="project" value="UniProtKB-SubCell"/>
</dbReference>
<reference evidence="11 12" key="1">
    <citation type="submission" date="2018-10" db="EMBL/GenBank/DDBJ databases">
        <title>Cohnella sp. M2MS4P-1, whole genome shotgun sequence.</title>
        <authorList>
            <person name="Tuo L."/>
        </authorList>
    </citation>
    <scope>NUCLEOTIDE SEQUENCE [LARGE SCALE GENOMIC DNA]</scope>
    <source>
        <strain evidence="11 12">M2MS4P-1</strain>
    </source>
</reference>
<dbReference type="PROSITE" id="PS51257">
    <property type="entry name" value="PROKAR_LIPOPROTEIN"/>
    <property type="match status" value="1"/>
</dbReference>
<keyword evidence="3 10" id="KW-0812">Transmembrane</keyword>
<sequence>MGKGQVGMNGIWTACLVGIGGSIGTLLRYGVSRSAAAKLKPGYYGTLTVNLAGSFAMGMLIGTHLEQTDFAAYAFSGIGILGGLTTYSTLNVQKADLSAKGAKGTLRTYIAATYIGGFGLTAIGVALGNLMNT</sequence>
<comment type="function">
    <text evidence="9 10">Fluoride-specific ion channel. Important for reducing fluoride concentration in the cell, thus reducing its toxicity.</text>
</comment>
<comment type="activity regulation">
    <text evidence="10">Na(+) is not transported, but it plays an essential structural role and its presence is essential for fluoride channel function.</text>
</comment>
<dbReference type="GO" id="GO:0046872">
    <property type="term" value="F:metal ion binding"/>
    <property type="evidence" value="ECO:0007669"/>
    <property type="project" value="UniProtKB-KW"/>
</dbReference>
<dbReference type="Pfam" id="PF02537">
    <property type="entry name" value="CRCB"/>
    <property type="match status" value="1"/>
</dbReference>
<comment type="catalytic activity">
    <reaction evidence="8">
        <text>fluoride(in) = fluoride(out)</text>
        <dbReference type="Rhea" id="RHEA:76159"/>
        <dbReference type="ChEBI" id="CHEBI:17051"/>
    </reaction>
    <physiologicalReaction direction="left-to-right" evidence="8">
        <dbReference type="Rhea" id="RHEA:76160"/>
    </physiologicalReaction>
</comment>
<feature type="transmembrane region" description="Helical" evidence="10">
    <location>
        <begin position="6"/>
        <end position="31"/>
    </location>
</feature>
<keyword evidence="4 10" id="KW-1133">Transmembrane helix</keyword>
<dbReference type="InterPro" id="IPR003691">
    <property type="entry name" value="FluC"/>
</dbReference>
<evidence type="ECO:0000256" key="8">
    <source>
        <dbReference type="ARBA" id="ARBA00035585"/>
    </source>
</evidence>
<feature type="transmembrane region" description="Helical" evidence="10">
    <location>
        <begin position="111"/>
        <end position="131"/>
    </location>
</feature>
<name>A0A494XXV3_9BACL</name>
<keyword evidence="12" id="KW-1185">Reference proteome</keyword>